<keyword evidence="2" id="KW-0732">Signal</keyword>
<evidence type="ECO:0000256" key="2">
    <source>
        <dbReference type="SAM" id="SignalP"/>
    </source>
</evidence>
<protein>
    <submittedName>
        <fullName evidence="3">Uncharacterized protein</fullName>
    </submittedName>
</protein>
<reference evidence="3" key="1">
    <citation type="submission" date="2019-12" db="EMBL/GenBank/DDBJ databases">
        <title>Genome sequencing and annotation of Brassica cretica.</title>
        <authorList>
            <person name="Studholme D.J."/>
            <person name="Sarris P.F."/>
        </authorList>
    </citation>
    <scope>NUCLEOTIDE SEQUENCE</scope>
    <source>
        <strain evidence="3">PFS-102/07</strain>
        <tissue evidence="3">Leaf</tissue>
    </source>
</reference>
<evidence type="ECO:0000256" key="1">
    <source>
        <dbReference type="SAM" id="MobiDB-lite"/>
    </source>
</evidence>
<dbReference type="EMBL" id="QGKY02001250">
    <property type="protein sequence ID" value="KAF2562514.1"/>
    <property type="molecule type" value="Genomic_DNA"/>
</dbReference>
<evidence type="ECO:0000313" key="3">
    <source>
        <dbReference type="EMBL" id="KAF2562514.1"/>
    </source>
</evidence>
<sequence length="356" mass="39365">MVYRLGNILIMPILGSCWLLHVHLSHLGSRKPHLLVVDAIEQFRAEDGRQDASNDLLILICYYPGGIFSRERVLNPELIRPLKVEGQDWERAIAALSHLRSPELSNKRIRRALAHINKALSHLRSPELSNKRIRRALPHINKADWASNLPAVVEPGNRRLSRFNRKAHKKIKKDRKMKTLPDLSANVDDELDPPKNILMVMIDDMGLDGTPEADLNPDAVRVGNEEAGPSEAVMEVQTEEPPSSSLGDPSSRWREEASVDDLPVNDPPANENVPIVDPPSVGDDPALIFRNEKIRTGANGPLLISDTSGVDQNEESSKGPSGLSPEDMEESTKDGAKYPAEPSLRTEGDGAFNTED</sequence>
<gene>
    <name evidence="3" type="ORF">F2Q70_00017554</name>
</gene>
<feature type="signal peptide" evidence="2">
    <location>
        <begin position="1"/>
        <end position="17"/>
    </location>
</feature>
<accession>A0A8S9HXW2</accession>
<proteinExistence type="predicted"/>
<comment type="caution">
    <text evidence="3">The sequence shown here is derived from an EMBL/GenBank/DDBJ whole genome shotgun (WGS) entry which is preliminary data.</text>
</comment>
<dbReference type="PROSITE" id="PS51257">
    <property type="entry name" value="PROKAR_LIPOPROTEIN"/>
    <property type="match status" value="1"/>
</dbReference>
<name>A0A8S9HXW2_BRACR</name>
<feature type="chain" id="PRO_5035886633" evidence="2">
    <location>
        <begin position="18"/>
        <end position="356"/>
    </location>
</feature>
<organism evidence="3">
    <name type="scientific">Brassica cretica</name>
    <name type="common">Mustard</name>
    <dbReference type="NCBI Taxonomy" id="69181"/>
    <lineage>
        <taxon>Eukaryota</taxon>
        <taxon>Viridiplantae</taxon>
        <taxon>Streptophyta</taxon>
        <taxon>Embryophyta</taxon>
        <taxon>Tracheophyta</taxon>
        <taxon>Spermatophyta</taxon>
        <taxon>Magnoliopsida</taxon>
        <taxon>eudicotyledons</taxon>
        <taxon>Gunneridae</taxon>
        <taxon>Pentapetalae</taxon>
        <taxon>rosids</taxon>
        <taxon>malvids</taxon>
        <taxon>Brassicales</taxon>
        <taxon>Brassicaceae</taxon>
        <taxon>Brassiceae</taxon>
        <taxon>Brassica</taxon>
    </lineage>
</organism>
<feature type="region of interest" description="Disordered" evidence="1">
    <location>
        <begin position="209"/>
        <end position="356"/>
    </location>
</feature>
<dbReference type="AlphaFoldDB" id="A0A8S9HXW2"/>